<comment type="caution">
    <text evidence="4">The sequence shown here is derived from an EMBL/GenBank/DDBJ whole genome shotgun (WGS) entry which is preliminary data.</text>
</comment>
<dbReference type="SUPFAM" id="SSF50494">
    <property type="entry name" value="Trypsin-like serine proteases"/>
    <property type="match status" value="1"/>
</dbReference>
<comment type="similarity">
    <text evidence="1">Belongs to the peptidase S1C family.</text>
</comment>
<dbReference type="InterPro" id="IPR051201">
    <property type="entry name" value="Chloro_Bact_Ser_Proteases"/>
</dbReference>
<accession>A0ABT2VTS1</accession>
<keyword evidence="5" id="KW-1185">Reference proteome</keyword>
<dbReference type="InterPro" id="IPR043504">
    <property type="entry name" value="Peptidase_S1_PA_chymotrypsin"/>
</dbReference>
<dbReference type="RefSeq" id="WP_262995493.1">
    <property type="nucleotide sequence ID" value="NZ_JAOTJC010000012.1"/>
</dbReference>
<gene>
    <name evidence="4" type="ORF">OCL06_13680</name>
</gene>
<keyword evidence="3" id="KW-0378">Hydrolase</keyword>
<dbReference type="Pfam" id="PF13365">
    <property type="entry name" value="Trypsin_2"/>
    <property type="match status" value="1"/>
</dbReference>
<evidence type="ECO:0000313" key="4">
    <source>
        <dbReference type="EMBL" id="MCU7555641.1"/>
    </source>
</evidence>
<name>A0ABT2VTS1_9ALTE</name>
<dbReference type="Gene3D" id="2.40.10.10">
    <property type="entry name" value="Trypsin-like serine proteases"/>
    <property type="match status" value="2"/>
</dbReference>
<dbReference type="Proteomes" id="UP001209257">
    <property type="component" value="Unassembled WGS sequence"/>
</dbReference>
<protein>
    <submittedName>
        <fullName evidence="4">Serine protease</fullName>
    </submittedName>
</protein>
<keyword evidence="2 4" id="KW-0645">Protease</keyword>
<organism evidence="4 5">
    <name type="scientific">Alteromonas salexigens</name>
    <dbReference type="NCBI Taxonomy" id="2982530"/>
    <lineage>
        <taxon>Bacteria</taxon>
        <taxon>Pseudomonadati</taxon>
        <taxon>Pseudomonadota</taxon>
        <taxon>Gammaproteobacteria</taxon>
        <taxon>Alteromonadales</taxon>
        <taxon>Alteromonadaceae</taxon>
        <taxon>Alteromonas/Salinimonas group</taxon>
        <taxon>Alteromonas</taxon>
    </lineage>
</organism>
<dbReference type="GO" id="GO:0006508">
    <property type="term" value="P:proteolysis"/>
    <property type="evidence" value="ECO:0007669"/>
    <property type="project" value="UniProtKB-KW"/>
</dbReference>
<dbReference type="InterPro" id="IPR009003">
    <property type="entry name" value="Peptidase_S1_PA"/>
</dbReference>
<proteinExistence type="inferred from homology"/>
<dbReference type="EMBL" id="JAOTJC010000012">
    <property type="protein sequence ID" value="MCU7555641.1"/>
    <property type="molecule type" value="Genomic_DNA"/>
</dbReference>
<sequence>MAAVLHAKQNNTITRWVMLILIMGFSKVSAHSDEHRLTIIDTVSRSVVAIGRMTPLYSNRSDVLGTGFVIGTGNYVVTNHHVVAEPLDENLVQSYVVITGRGRQIKYTEADIVATAPRYDLAILKIKGALPPLVLNKAPLHPPGTSVAFTGFPISGVLGVYPATHRGYVSALTPDVLPADRVTVQSARNLSRLDNPATVYQLDATAFPGNSGSPLYLPESGEVIGIVNKVYISEGKESALTAPSGISYAIPSIHIQQLLSTVMDEPGTTGHNDPD</sequence>
<dbReference type="PANTHER" id="PTHR43343">
    <property type="entry name" value="PEPTIDASE S12"/>
    <property type="match status" value="1"/>
</dbReference>
<evidence type="ECO:0000256" key="2">
    <source>
        <dbReference type="ARBA" id="ARBA00022670"/>
    </source>
</evidence>
<evidence type="ECO:0000313" key="5">
    <source>
        <dbReference type="Proteomes" id="UP001209257"/>
    </source>
</evidence>
<dbReference type="GO" id="GO:0008233">
    <property type="term" value="F:peptidase activity"/>
    <property type="evidence" value="ECO:0007669"/>
    <property type="project" value="UniProtKB-KW"/>
</dbReference>
<evidence type="ECO:0000256" key="1">
    <source>
        <dbReference type="ARBA" id="ARBA00010541"/>
    </source>
</evidence>
<evidence type="ECO:0000256" key="3">
    <source>
        <dbReference type="ARBA" id="ARBA00022801"/>
    </source>
</evidence>
<reference evidence="5" key="1">
    <citation type="submission" date="2023-07" db="EMBL/GenBank/DDBJ databases">
        <title>Study on multiphase classification of strain Alteromonas salexigens isolated from the Yellow Sea.</title>
        <authorList>
            <person name="Sun L."/>
        </authorList>
    </citation>
    <scope>NUCLEOTIDE SEQUENCE [LARGE SCALE GENOMIC DNA]</scope>
    <source>
        <strain evidence="5">ASW11-19</strain>
    </source>
</reference>
<dbReference type="PANTHER" id="PTHR43343:SF3">
    <property type="entry name" value="PROTEASE DO-LIKE 8, CHLOROPLASTIC"/>
    <property type="match status" value="1"/>
</dbReference>